<accession>A0ABR2ZRI4</accession>
<gene>
    <name evidence="2" type="ORF">AAF712_009828</name>
</gene>
<evidence type="ECO:0000256" key="1">
    <source>
        <dbReference type="SAM" id="MobiDB-lite"/>
    </source>
</evidence>
<sequence>MINRITLNLKEAASDTEDDRVEGWSMKTFEHIAARTRHCGSSATEYGWENSTGEPETDFFAVT</sequence>
<protein>
    <submittedName>
        <fullName evidence="2">Uncharacterized protein</fullName>
    </submittedName>
</protein>
<organism evidence="2 3">
    <name type="scientific">Marasmius tenuissimus</name>
    <dbReference type="NCBI Taxonomy" id="585030"/>
    <lineage>
        <taxon>Eukaryota</taxon>
        <taxon>Fungi</taxon>
        <taxon>Dikarya</taxon>
        <taxon>Basidiomycota</taxon>
        <taxon>Agaricomycotina</taxon>
        <taxon>Agaricomycetes</taxon>
        <taxon>Agaricomycetidae</taxon>
        <taxon>Agaricales</taxon>
        <taxon>Marasmiineae</taxon>
        <taxon>Marasmiaceae</taxon>
        <taxon>Marasmius</taxon>
    </lineage>
</organism>
<comment type="caution">
    <text evidence="2">The sequence shown here is derived from an EMBL/GenBank/DDBJ whole genome shotgun (WGS) entry which is preliminary data.</text>
</comment>
<evidence type="ECO:0000313" key="3">
    <source>
        <dbReference type="Proteomes" id="UP001437256"/>
    </source>
</evidence>
<evidence type="ECO:0000313" key="2">
    <source>
        <dbReference type="EMBL" id="KAL0063333.1"/>
    </source>
</evidence>
<keyword evidence="3" id="KW-1185">Reference proteome</keyword>
<dbReference type="Proteomes" id="UP001437256">
    <property type="component" value="Unassembled WGS sequence"/>
</dbReference>
<name>A0ABR2ZRI4_9AGAR</name>
<proteinExistence type="predicted"/>
<feature type="region of interest" description="Disordered" evidence="1">
    <location>
        <begin position="44"/>
        <end position="63"/>
    </location>
</feature>
<reference evidence="2 3" key="1">
    <citation type="submission" date="2024-05" db="EMBL/GenBank/DDBJ databases">
        <title>A draft genome resource for the thread blight pathogen Marasmius tenuissimus strain MS-2.</title>
        <authorList>
            <person name="Yulfo-Soto G.E."/>
            <person name="Baruah I.K."/>
            <person name="Amoako-Attah I."/>
            <person name="Bukari Y."/>
            <person name="Meinhardt L.W."/>
            <person name="Bailey B.A."/>
            <person name="Cohen S.P."/>
        </authorList>
    </citation>
    <scope>NUCLEOTIDE SEQUENCE [LARGE SCALE GENOMIC DNA]</scope>
    <source>
        <strain evidence="2 3">MS-2</strain>
    </source>
</reference>
<dbReference type="EMBL" id="JBBXMP010000084">
    <property type="protein sequence ID" value="KAL0063333.1"/>
    <property type="molecule type" value="Genomic_DNA"/>
</dbReference>
<feature type="compositionally biased region" description="Polar residues" evidence="1">
    <location>
        <begin position="44"/>
        <end position="54"/>
    </location>
</feature>
<feature type="non-terminal residue" evidence="2">
    <location>
        <position position="63"/>
    </location>
</feature>